<proteinExistence type="predicted"/>
<dbReference type="Pfam" id="PF00535">
    <property type="entry name" value="Glycos_transf_2"/>
    <property type="match status" value="1"/>
</dbReference>
<evidence type="ECO:0000313" key="2">
    <source>
        <dbReference type="EMBL" id="QBR99801.1"/>
    </source>
</evidence>
<accession>A0A4Y5FQT5</accession>
<dbReference type="InterPro" id="IPR001173">
    <property type="entry name" value="Glyco_trans_2-like"/>
</dbReference>
<feature type="domain" description="Glycosyltransferase 2-like" evidence="1">
    <location>
        <begin position="83"/>
        <end position="212"/>
    </location>
</feature>
<dbReference type="SUPFAM" id="SSF53448">
    <property type="entry name" value="Nucleotide-diphospho-sugar transferases"/>
    <property type="match status" value="1"/>
</dbReference>
<dbReference type="GO" id="GO:0016758">
    <property type="term" value="F:hexosyltransferase activity"/>
    <property type="evidence" value="ECO:0007669"/>
    <property type="project" value="UniProtKB-ARBA"/>
</dbReference>
<sequence>MVAFHYSSYWTFCLHSKSSIISTVVLPTIEIIEPKKILSKAKVPIKSKMSIEEAYSHLNACSPRPNGTCYTMNKIENAYDLQIIIAAYNTEQYIKDCLNSVCGQHSKYKTLVTVINDGSTDGTEHILAGITSENRGGSELCIRVINQDNRGLSGARNAALSNIEAKYVMFLDSDDILPENTISVMLDKAFITDADILQESWYSFDDENVSENILEEKVFEVGTKGYVSGYPWGKLYKSSVLKNF</sequence>
<dbReference type="Gene3D" id="3.90.550.10">
    <property type="entry name" value="Spore Coat Polysaccharide Biosynthesis Protein SpsA, Chain A"/>
    <property type="match status" value="1"/>
</dbReference>
<protein>
    <submittedName>
        <fullName evidence="2">Glycosyltransferase</fullName>
    </submittedName>
</protein>
<keyword evidence="2" id="KW-0808">Transferase</keyword>
<gene>
    <name evidence="2" type="ORF">eps06_0014</name>
</gene>
<dbReference type="AlphaFoldDB" id="A0A4Y5FQT5"/>
<dbReference type="EMBL" id="MK483540">
    <property type="protein sequence ID" value="QBR99801.1"/>
    <property type="molecule type" value="Genomic_DNA"/>
</dbReference>
<organism evidence="2">
    <name type="scientific">Streptococcus thermophilus</name>
    <dbReference type="NCBI Taxonomy" id="1308"/>
    <lineage>
        <taxon>Bacteria</taxon>
        <taxon>Bacillati</taxon>
        <taxon>Bacillota</taxon>
        <taxon>Bacilli</taxon>
        <taxon>Lactobacillales</taxon>
        <taxon>Streptococcaceae</taxon>
        <taxon>Streptococcus</taxon>
    </lineage>
</organism>
<dbReference type="PANTHER" id="PTHR22916">
    <property type="entry name" value="GLYCOSYLTRANSFERASE"/>
    <property type="match status" value="1"/>
</dbReference>
<evidence type="ECO:0000259" key="1">
    <source>
        <dbReference type="Pfam" id="PF00535"/>
    </source>
</evidence>
<dbReference type="PANTHER" id="PTHR22916:SF3">
    <property type="entry name" value="UDP-GLCNAC:BETAGAL BETA-1,3-N-ACETYLGLUCOSAMINYLTRANSFERASE-LIKE PROTEIN 1"/>
    <property type="match status" value="1"/>
</dbReference>
<dbReference type="RefSeq" id="WP_367828611.1">
    <property type="nucleotide sequence ID" value="NZ_JBEGGT010000010.1"/>
</dbReference>
<dbReference type="CDD" id="cd00761">
    <property type="entry name" value="Glyco_tranf_GTA_type"/>
    <property type="match status" value="1"/>
</dbReference>
<reference evidence="2" key="1">
    <citation type="journal article" date="2019" name="Sci. Rep.">
        <title>A comparative genomics approach for identifying host-range determinants in Streptococcus thermophilus bacteriophages.</title>
        <authorList>
            <person name="Szymczak P."/>
            <person name="Rau M.H."/>
            <person name="Monteiro J.M."/>
            <person name="Pinho M.G."/>
            <person name="Filipe S.R."/>
            <person name="Vogensen F.K."/>
            <person name="Zeidan A.A."/>
            <person name="Janzen T."/>
        </authorList>
    </citation>
    <scope>NUCLEOTIDE SEQUENCE</scope>
    <source>
        <strain evidence="2">STCH_06_eps</strain>
    </source>
</reference>
<name>A0A4Y5FQT5_STRTR</name>
<dbReference type="InterPro" id="IPR029044">
    <property type="entry name" value="Nucleotide-diphossugar_trans"/>
</dbReference>